<evidence type="ECO:0000313" key="1">
    <source>
        <dbReference type="EMBL" id="KAJ6972197.1"/>
    </source>
</evidence>
<dbReference type="AlphaFoldDB" id="A0AAD6LUU6"/>
<proteinExistence type="predicted"/>
<name>A0AAD6LUU6_9ROSI</name>
<gene>
    <name evidence="1" type="ORF">NC653_032700</name>
</gene>
<reference evidence="1" key="1">
    <citation type="journal article" date="2023" name="Mol. Ecol. Resour.">
        <title>Chromosome-level genome assembly of a triploid poplar Populus alba 'Berolinensis'.</title>
        <authorList>
            <person name="Chen S."/>
            <person name="Yu Y."/>
            <person name="Wang X."/>
            <person name="Wang S."/>
            <person name="Zhang T."/>
            <person name="Zhou Y."/>
            <person name="He R."/>
            <person name="Meng N."/>
            <person name="Wang Y."/>
            <person name="Liu W."/>
            <person name="Liu Z."/>
            <person name="Liu J."/>
            <person name="Guo Q."/>
            <person name="Huang H."/>
            <person name="Sederoff R.R."/>
            <person name="Wang G."/>
            <person name="Qu G."/>
            <person name="Chen S."/>
        </authorList>
    </citation>
    <scope>NUCLEOTIDE SEQUENCE</scope>
    <source>
        <strain evidence="1">SC-2020</strain>
    </source>
</reference>
<keyword evidence="2" id="KW-1185">Reference proteome</keyword>
<organism evidence="1 2">
    <name type="scientific">Populus alba x Populus x berolinensis</name>
    <dbReference type="NCBI Taxonomy" id="444605"/>
    <lineage>
        <taxon>Eukaryota</taxon>
        <taxon>Viridiplantae</taxon>
        <taxon>Streptophyta</taxon>
        <taxon>Embryophyta</taxon>
        <taxon>Tracheophyta</taxon>
        <taxon>Spermatophyta</taxon>
        <taxon>Magnoliopsida</taxon>
        <taxon>eudicotyledons</taxon>
        <taxon>Gunneridae</taxon>
        <taxon>Pentapetalae</taxon>
        <taxon>rosids</taxon>
        <taxon>fabids</taxon>
        <taxon>Malpighiales</taxon>
        <taxon>Salicaceae</taxon>
        <taxon>Saliceae</taxon>
        <taxon>Populus</taxon>
    </lineage>
</organism>
<dbReference type="EMBL" id="JAQIZT010000014">
    <property type="protein sequence ID" value="KAJ6972197.1"/>
    <property type="molecule type" value="Genomic_DNA"/>
</dbReference>
<dbReference type="Proteomes" id="UP001164929">
    <property type="component" value="Chromosome 14"/>
</dbReference>
<protein>
    <submittedName>
        <fullName evidence="1">Uncharacterized protein</fullName>
    </submittedName>
</protein>
<sequence length="84" mass="9860">MLLEQKENMIHLAIAERAGCIDAKPLVYAHTVEMVIAGKSTQFTSIFIGRKANATFLKYMDYFSMQFYVFCRYRSLHEIPRKEF</sequence>
<comment type="caution">
    <text evidence="1">The sequence shown here is derived from an EMBL/GenBank/DDBJ whole genome shotgun (WGS) entry which is preliminary data.</text>
</comment>
<evidence type="ECO:0000313" key="2">
    <source>
        <dbReference type="Proteomes" id="UP001164929"/>
    </source>
</evidence>
<accession>A0AAD6LUU6</accession>